<keyword evidence="2" id="KW-1185">Reference proteome</keyword>
<gene>
    <name evidence="1" type="ORF">GPL21_34855</name>
</gene>
<proteinExistence type="predicted"/>
<name>A0A844T1K6_9BRAD</name>
<evidence type="ECO:0000313" key="1">
    <source>
        <dbReference type="EMBL" id="MVT70259.1"/>
    </source>
</evidence>
<sequence length="56" mass="6194">MPTIATDDENANGEHAQRPCWLSPSFTTHWRCGTGRTCVAHFDWVSGMGDNNPSDD</sequence>
<dbReference type="Proteomes" id="UP000436468">
    <property type="component" value="Unassembled WGS sequence"/>
</dbReference>
<organism evidence="1 2">
    <name type="scientific">Bradyrhizobium pachyrhizi</name>
    <dbReference type="NCBI Taxonomy" id="280333"/>
    <lineage>
        <taxon>Bacteria</taxon>
        <taxon>Pseudomonadati</taxon>
        <taxon>Pseudomonadota</taxon>
        <taxon>Alphaproteobacteria</taxon>
        <taxon>Hyphomicrobiales</taxon>
        <taxon>Nitrobacteraceae</taxon>
        <taxon>Bradyrhizobium</taxon>
    </lineage>
</organism>
<dbReference type="EMBL" id="WQNF01000040">
    <property type="protein sequence ID" value="MVT70259.1"/>
    <property type="molecule type" value="Genomic_DNA"/>
</dbReference>
<protein>
    <submittedName>
        <fullName evidence="1">Uncharacterized protein</fullName>
    </submittedName>
</protein>
<dbReference type="AlphaFoldDB" id="A0A844T1K6"/>
<evidence type="ECO:0000313" key="2">
    <source>
        <dbReference type="Proteomes" id="UP000436468"/>
    </source>
</evidence>
<accession>A0A844T1K6</accession>
<dbReference type="RefSeq" id="WP_157113713.1">
    <property type="nucleotide sequence ID" value="NZ_WQNF01000040.1"/>
</dbReference>
<comment type="caution">
    <text evidence="1">The sequence shown here is derived from an EMBL/GenBank/DDBJ whole genome shotgun (WGS) entry which is preliminary data.</text>
</comment>
<reference evidence="1 2" key="1">
    <citation type="submission" date="2019-12" db="EMBL/GenBank/DDBJ databases">
        <title>Draft genome sequences Bradyrhizobium cajani AMBPC1010, Bradyrhizobium pachyrhizi AMBPC1040 and Bradyrhizobium yuanmingense ALSPC3051, three plant growth promoting strains isolated from nodules of Cajanus cajan L. in Dominican Republic.</title>
        <authorList>
            <person name="Flores-Felix J.D."/>
            <person name="Araujo J."/>
            <person name="Diaz-Alcantara C."/>
            <person name="Gonzalez-Andres F."/>
            <person name="Velazquez E."/>
        </authorList>
    </citation>
    <scope>NUCLEOTIDE SEQUENCE [LARGE SCALE GENOMIC DNA]</scope>
    <source>
        <strain evidence="1 2">1040</strain>
    </source>
</reference>